<accession>A0A554LHS4</accession>
<dbReference type="EMBL" id="VMGK01000028">
    <property type="protein sequence ID" value="TSC92423.1"/>
    <property type="molecule type" value="Genomic_DNA"/>
</dbReference>
<evidence type="ECO:0000313" key="4">
    <source>
        <dbReference type="Proteomes" id="UP000315689"/>
    </source>
</evidence>
<evidence type="ECO:0008006" key="5">
    <source>
        <dbReference type="Google" id="ProtNLM"/>
    </source>
</evidence>
<dbReference type="InterPro" id="IPR028098">
    <property type="entry name" value="Glyco_trans_4-like_N"/>
</dbReference>
<feature type="domain" description="Glycosyl transferase family 1" evidence="1">
    <location>
        <begin position="166"/>
        <end position="318"/>
    </location>
</feature>
<dbReference type="InterPro" id="IPR001296">
    <property type="entry name" value="Glyco_trans_1"/>
</dbReference>
<evidence type="ECO:0000313" key="3">
    <source>
        <dbReference type="EMBL" id="TSC92423.1"/>
    </source>
</evidence>
<dbReference type="CDD" id="cd03802">
    <property type="entry name" value="GT4_AviGT4-like"/>
    <property type="match status" value="1"/>
</dbReference>
<comment type="caution">
    <text evidence="3">The sequence shown here is derived from an EMBL/GenBank/DDBJ whole genome shotgun (WGS) entry which is preliminary data.</text>
</comment>
<proteinExistence type="predicted"/>
<dbReference type="GO" id="GO:0016757">
    <property type="term" value="F:glycosyltransferase activity"/>
    <property type="evidence" value="ECO:0007669"/>
    <property type="project" value="InterPro"/>
</dbReference>
<dbReference type="Proteomes" id="UP000315689">
    <property type="component" value="Unassembled WGS sequence"/>
</dbReference>
<dbReference type="SUPFAM" id="SSF53756">
    <property type="entry name" value="UDP-Glycosyltransferase/glycogen phosphorylase"/>
    <property type="match status" value="1"/>
</dbReference>
<feature type="domain" description="Glycosyltransferase subfamily 4-like N-terminal" evidence="2">
    <location>
        <begin position="18"/>
        <end position="132"/>
    </location>
</feature>
<name>A0A554LHS4_9BACT</name>
<sequence>MKIALLAPLWKKVPPEKYGGSELVVANLAKGLTKLGHNVTTFACAGSNVSGNLVPVISKPMYDLVGGFDWNGIKQYEFLSFFELGKRIRDFDVVHNHMGFHSIALAPFLSIPFITTLHSSLPPDFPYLAEAFREYPFVSISDAQRKLAPELNYVATVYHGIDVKDFPANFKNNDNNFVFLGTLSKNKGIDIAVRGAHVLGARLTIAGEIREEDKAFFENEVVPFIDRERIRFVGEVDHAGKVPLLSNASALLFPSRWNEAFGLVVVEALACGTPVVALNNGAVSEILRQGKTGFIAENEDQFIEGMKRAKKLSREICRAEAEKRFDISAMATNYVNVYKSLLTKNL</sequence>
<protein>
    <recommendedName>
        <fullName evidence="5">Group 1 glycosyl transferase</fullName>
    </recommendedName>
</protein>
<dbReference type="PANTHER" id="PTHR12526:SF595">
    <property type="entry name" value="BLL5217 PROTEIN"/>
    <property type="match status" value="1"/>
</dbReference>
<dbReference type="PANTHER" id="PTHR12526">
    <property type="entry name" value="GLYCOSYLTRANSFERASE"/>
    <property type="match status" value="1"/>
</dbReference>
<evidence type="ECO:0000259" key="2">
    <source>
        <dbReference type="Pfam" id="PF13439"/>
    </source>
</evidence>
<evidence type="ECO:0000259" key="1">
    <source>
        <dbReference type="Pfam" id="PF00534"/>
    </source>
</evidence>
<organism evidence="3 4">
    <name type="scientific">Candidatus Berkelbacteria bacterium Licking1014_7</name>
    <dbReference type="NCBI Taxonomy" id="2017147"/>
    <lineage>
        <taxon>Bacteria</taxon>
        <taxon>Candidatus Berkelbacteria</taxon>
    </lineage>
</organism>
<gene>
    <name evidence="3" type="ORF">CEN89_705</name>
</gene>
<dbReference type="AlphaFoldDB" id="A0A554LHS4"/>
<dbReference type="Gene3D" id="3.40.50.2000">
    <property type="entry name" value="Glycogen Phosphorylase B"/>
    <property type="match status" value="2"/>
</dbReference>
<dbReference type="Pfam" id="PF00534">
    <property type="entry name" value="Glycos_transf_1"/>
    <property type="match status" value="1"/>
</dbReference>
<reference evidence="3 4" key="1">
    <citation type="submission" date="2017-07" db="EMBL/GenBank/DDBJ databases">
        <title>Mechanisms for carbon and nitrogen cycling indicate functional differentiation within the Candidate Phyla Radiation.</title>
        <authorList>
            <person name="Danczak R.E."/>
            <person name="Johnston M.D."/>
            <person name="Kenah C."/>
            <person name="Slattery M."/>
            <person name="Wrighton K.C."/>
            <person name="Wilkins M.J."/>
        </authorList>
    </citation>
    <scope>NUCLEOTIDE SEQUENCE [LARGE SCALE GENOMIC DNA]</scope>
    <source>
        <strain evidence="3">Licking1014_7</strain>
    </source>
</reference>
<dbReference type="Pfam" id="PF13439">
    <property type="entry name" value="Glyco_transf_4"/>
    <property type="match status" value="1"/>
</dbReference>